<organism evidence="2 3">
    <name type="scientific">Lentinula lateritia</name>
    <dbReference type="NCBI Taxonomy" id="40482"/>
    <lineage>
        <taxon>Eukaryota</taxon>
        <taxon>Fungi</taxon>
        <taxon>Dikarya</taxon>
        <taxon>Basidiomycota</taxon>
        <taxon>Agaricomycotina</taxon>
        <taxon>Agaricomycetes</taxon>
        <taxon>Agaricomycetidae</taxon>
        <taxon>Agaricales</taxon>
        <taxon>Marasmiineae</taxon>
        <taxon>Omphalotaceae</taxon>
        <taxon>Lentinula</taxon>
    </lineage>
</organism>
<comment type="caution">
    <text evidence="2">The sequence shown here is derived from an EMBL/GenBank/DDBJ whole genome shotgun (WGS) entry which is preliminary data.</text>
</comment>
<sequence>MAPSTHNAVNVRSPRCVSSRNYSPQPINCPRRCSVPLRLPTPPSCAESEPVSPPLALSSGSSPLLSASRQLWRSSKMIPKPPGEVRRPGRGGYNLRKITNWPKQDYVDVKDYIKLLVERLDYDVPFGQQPLIDIRSIRDEAIAKFDFLARYDNTWVVDDFVRCRLMYLKTLARNRKQRGIP</sequence>
<feature type="region of interest" description="Disordered" evidence="1">
    <location>
        <begin position="1"/>
        <end position="22"/>
    </location>
</feature>
<protein>
    <submittedName>
        <fullName evidence="2">Uncharacterized protein</fullName>
    </submittedName>
</protein>
<evidence type="ECO:0000313" key="2">
    <source>
        <dbReference type="EMBL" id="KAJ4474105.1"/>
    </source>
</evidence>
<evidence type="ECO:0000313" key="3">
    <source>
        <dbReference type="Proteomes" id="UP001150238"/>
    </source>
</evidence>
<reference evidence="2" key="1">
    <citation type="submission" date="2022-08" db="EMBL/GenBank/DDBJ databases">
        <authorList>
            <consortium name="DOE Joint Genome Institute"/>
            <person name="Min B."/>
            <person name="Riley R."/>
            <person name="Sierra-Patev S."/>
            <person name="Naranjo-Ortiz M."/>
            <person name="Looney B."/>
            <person name="Konkel Z."/>
            <person name="Slot J.C."/>
            <person name="Sakamoto Y."/>
            <person name="Steenwyk J.L."/>
            <person name="Rokas A."/>
            <person name="Carro J."/>
            <person name="Camarero S."/>
            <person name="Ferreira P."/>
            <person name="Molpeceres G."/>
            <person name="Ruiz-Duenas F.J."/>
            <person name="Serrano A."/>
            <person name="Henrissat B."/>
            <person name="Drula E."/>
            <person name="Hughes K.W."/>
            <person name="Mata J.L."/>
            <person name="Ishikawa N.K."/>
            <person name="Vargas-Isla R."/>
            <person name="Ushijima S."/>
            <person name="Smith C.A."/>
            <person name="Ahrendt S."/>
            <person name="Andreopoulos W."/>
            <person name="He G."/>
            <person name="Labutti K."/>
            <person name="Lipzen A."/>
            <person name="Ng V."/>
            <person name="Sandor L."/>
            <person name="Barry K."/>
            <person name="Martinez A.T."/>
            <person name="Xiao Y."/>
            <person name="Gibbons J.G."/>
            <person name="Terashima K."/>
            <person name="Hibbett D.S."/>
            <person name="Grigoriev I.V."/>
        </authorList>
    </citation>
    <scope>NUCLEOTIDE SEQUENCE</scope>
    <source>
        <strain evidence="2">Sp2 HRB7682 ss15</strain>
    </source>
</reference>
<name>A0A9W9A5P7_9AGAR</name>
<feature type="region of interest" description="Disordered" evidence="1">
    <location>
        <begin position="42"/>
        <end position="62"/>
    </location>
</feature>
<proteinExistence type="predicted"/>
<gene>
    <name evidence="2" type="ORF">C8J55DRAFT_518932</name>
</gene>
<dbReference type="EMBL" id="JANVFS010000024">
    <property type="protein sequence ID" value="KAJ4474105.1"/>
    <property type="molecule type" value="Genomic_DNA"/>
</dbReference>
<dbReference type="Proteomes" id="UP001150238">
    <property type="component" value="Unassembled WGS sequence"/>
</dbReference>
<reference evidence="2" key="2">
    <citation type="journal article" date="2023" name="Proc. Natl. Acad. Sci. U.S.A.">
        <title>A global phylogenomic analysis of the shiitake genus Lentinula.</title>
        <authorList>
            <person name="Sierra-Patev S."/>
            <person name="Min B."/>
            <person name="Naranjo-Ortiz M."/>
            <person name="Looney B."/>
            <person name="Konkel Z."/>
            <person name="Slot J.C."/>
            <person name="Sakamoto Y."/>
            <person name="Steenwyk J.L."/>
            <person name="Rokas A."/>
            <person name="Carro J."/>
            <person name="Camarero S."/>
            <person name="Ferreira P."/>
            <person name="Molpeceres G."/>
            <person name="Ruiz-Duenas F.J."/>
            <person name="Serrano A."/>
            <person name="Henrissat B."/>
            <person name="Drula E."/>
            <person name="Hughes K.W."/>
            <person name="Mata J.L."/>
            <person name="Ishikawa N.K."/>
            <person name="Vargas-Isla R."/>
            <person name="Ushijima S."/>
            <person name="Smith C.A."/>
            <person name="Donoghue J."/>
            <person name="Ahrendt S."/>
            <person name="Andreopoulos W."/>
            <person name="He G."/>
            <person name="LaButti K."/>
            <person name="Lipzen A."/>
            <person name="Ng V."/>
            <person name="Riley R."/>
            <person name="Sandor L."/>
            <person name="Barry K."/>
            <person name="Martinez A.T."/>
            <person name="Xiao Y."/>
            <person name="Gibbons J.G."/>
            <person name="Terashima K."/>
            <person name="Grigoriev I.V."/>
            <person name="Hibbett D."/>
        </authorList>
    </citation>
    <scope>NUCLEOTIDE SEQUENCE</scope>
    <source>
        <strain evidence="2">Sp2 HRB7682 ss15</strain>
    </source>
</reference>
<evidence type="ECO:0000256" key="1">
    <source>
        <dbReference type="SAM" id="MobiDB-lite"/>
    </source>
</evidence>
<dbReference type="AlphaFoldDB" id="A0A9W9A5P7"/>
<accession>A0A9W9A5P7</accession>